<protein>
    <submittedName>
        <fullName evidence="2">Ribonuclease H-like domain-containing protein</fullName>
    </submittedName>
</protein>
<feature type="region of interest" description="Disordered" evidence="1">
    <location>
        <begin position="322"/>
        <end position="349"/>
    </location>
</feature>
<reference evidence="2" key="1">
    <citation type="journal article" date="2019" name="Sci. Rep.">
        <title>Draft genome of Tanacetum cinerariifolium, the natural source of mosquito coil.</title>
        <authorList>
            <person name="Yamashiro T."/>
            <person name="Shiraishi A."/>
            <person name="Satake H."/>
            <person name="Nakayama K."/>
        </authorList>
    </citation>
    <scope>NUCLEOTIDE SEQUENCE</scope>
</reference>
<proteinExistence type="predicted"/>
<evidence type="ECO:0000256" key="1">
    <source>
        <dbReference type="SAM" id="MobiDB-lite"/>
    </source>
</evidence>
<evidence type="ECO:0000313" key="2">
    <source>
        <dbReference type="EMBL" id="GEU55296.1"/>
    </source>
</evidence>
<dbReference type="Pfam" id="PF14223">
    <property type="entry name" value="Retrotran_gag_2"/>
    <property type="match status" value="1"/>
</dbReference>
<name>A0A6L2L1C9_TANCI</name>
<organism evidence="2">
    <name type="scientific">Tanacetum cinerariifolium</name>
    <name type="common">Dalmatian daisy</name>
    <name type="synonym">Chrysanthemum cinerariifolium</name>
    <dbReference type="NCBI Taxonomy" id="118510"/>
    <lineage>
        <taxon>Eukaryota</taxon>
        <taxon>Viridiplantae</taxon>
        <taxon>Streptophyta</taxon>
        <taxon>Embryophyta</taxon>
        <taxon>Tracheophyta</taxon>
        <taxon>Spermatophyta</taxon>
        <taxon>Magnoliopsida</taxon>
        <taxon>eudicotyledons</taxon>
        <taxon>Gunneridae</taxon>
        <taxon>Pentapetalae</taxon>
        <taxon>asterids</taxon>
        <taxon>campanulids</taxon>
        <taxon>Asterales</taxon>
        <taxon>Asteraceae</taxon>
        <taxon>Asteroideae</taxon>
        <taxon>Anthemideae</taxon>
        <taxon>Anthemidinae</taxon>
        <taxon>Tanacetum</taxon>
    </lineage>
</organism>
<accession>A0A6L2L1C9</accession>
<feature type="compositionally biased region" description="Polar residues" evidence="1">
    <location>
        <begin position="338"/>
        <end position="349"/>
    </location>
</feature>
<dbReference type="EMBL" id="BKCJ010003473">
    <property type="protein sequence ID" value="GEU55296.1"/>
    <property type="molecule type" value="Genomic_DNA"/>
</dbReference>
<sequence>MFPGLNMPLAPDGGEAVMNLKCSTKDVIVRVLAWQIIIFEAMADVSAFSSFKLFLPPKTAEEVMAREREKKARTTLLMALLEDHLAKFCKMADAKEMFEAIKSIFGGNDKSKKMQKYLLKQQFEGFFVSTLKEFQTLLSQLEILGVCVSHKDANQKFLRSLPSFWSQVALIMRTKPVLDTLSFDDLYNNLRVFERDVKGTTVSSSNTQNMAFVSAENTSSTNDINDDDMEEMDLKWQGILLETTELKGTKTTEEEMMGTMETKLETMSVFMNKPSDLEDTPVNDRFADGMHAVPPLMTENYMPSGPDVEKDYSKFTYGLKQTSADESDSKPSGYASFESDSSVETSTSMPELVENASKVVCEPKVWTDAPIIKEYELDRKNIKETGITSHSPKIEKQDKNGHTRKVNAARQNYSSQAASTSTASKVNTARPFVNETRPKRNFYKTHSPNKRPFHNATAQRTTFSYQKVNAVRNKSLGDVGGNGDIAVKALTGCNWRYKRNSWNKVSNYNSGSKFRNSVKDALGRLKALKDKGIIDSGCSRHMTGNKAHLADYQEFKGGIYVTFGGSNRRITAPKVPSPKPSPEHKLPSPSNDPLPGERIKKLGGRFDRLEEENRVLKELYIVHSKFDTAAPVVKKEKSFKQGRIIAYIDEEVEINFEEAQAKPYKMDLEHTEKVLSMQDVDDEEPAEVKEVLEVVTVNAFIEKVKRSERLNDAVTKYQALKRKLLTEAQAKKNMIIYLKNMAGYKMNYFKRMTYSKIRPLFEKHYNYNQAFLEEVNKEITVPKKEVEVKGHKKEGESLEKEITKKQKIDEEAKELKSHL</sequence>
<gene>
    <name evidence="2" type="ORF">Tci_027274</name>
</gene>
<feature type="region of interest" description="Disordered" evidence="1">
    <location>
        <begin position="570"/>
        <end position="598"/>
    </location>
</feature>
<comment type="caution">
    <text evidence="2">The sequence shown here is derived from an EMBL/GenBank/DDBJ whole genome shotgun (WGS) entry which is preliminary data.</text>
</comment>
<dbReference type="AlphaFoldDB" id="A0A6L2L1C9"/>